<dbReference type="Gene3D" id="3.30.500.10">
    <property type="entry name" value="MHC class I-like antigen recognition-like"/>
    <property type="match status" value="1"/>
</dbReference>
<name>A0AAW0HL93_MYOGA</name>
<dbReference type="Proteomes" id="UP001488838">
    <property type="component" value="Unassembled WGS sequence"/>
</dbReference>
<dbReference type="GO" id="GO:0001916">
    <property type="term" value="P:positive regulation of T cell mediated cytotoxicity"/>
    <property type="evidence" value="ECO:0007669"/>
    <property type="project" value="TreeGrafter"/>
</dbReference>
<dbReference type="InterPro" id="IPR037055">
    <property type="entry name" value="MHC_I-like_Ag-recog_sf"/>
</dbReference>
<dbReference type="PANTHER" id="PTHR16675:SF268">
    <property type="entry name" value="UL16-BINDING PROTEIN 1"/>
    <property type="match status" value="1"/>
</dbReference>
<keyword evidence="1" id="KW-0325">Glycoprotein</keyword>
<dbReference type="GO" id="GO:0005615">
    <property type="term" value="C:extracellular space"/>
    <property type="evidence" value="ECO:0007669"/>
    <property type="project" value="TreeGrafter"/>
</dbReference>
<evidence type="ECO:0000313" key="2">
    <source>
        <dbReference type="EMBL" id="KAK7803523.1"/>
    </source>
</evidence>
<dbReference type="GO" id="GO:0006955">
    <property type="term" value="P:immune response"/>
    <property type="evidence" value="ECO:0007669"/>
    <property type="project" value="TreeGrafter"/>
</dbReference>
<dbReference type="PANTHER" id="PTHR16675">
    <property type="entry name" value="MHC CLASS I-RELATED"/>
    <property type="match status" value="1"/>
</dbReference>
<dbReference type="GO" id="GO:0002476">
    <property type="term" value="P:antigen processing and presentation of endogenous peptide antigen via MHC class Ib"/>
    <property type="evidence" value="ECO:0007669"/>
    <property type="project" value="TreeGrafter"/>
</dbReference>
<dbReference type="GO" id="GO:0009897">
    <property type="term" value="C:external side of plasma membrane"/>
    <property type="evidence" value="ECO:0007669"/>
    <property type="project" value="TreeGrafter"/>
</dbReference>
<gene>
    <name evidence="2" type="ORF">U0070_002948</name>
</gene>
<dbReference type="InterPro" id="IPR011162">
    <property type="entry name" value="MHC_I/II-like_Ag-recog"/>
</dbReference>
<sequence>MTAPRIPLRIHSLPVPGTVVNPLRGCTKTSALLSTTLVTKPVAQGMTKNAAAVLCLPTKALCFPVLLICPVYRLPTEPLTLQARLCCQHEVGEHFNGFWDFGLNGHKMVHVDSSTGEWTELDPGSRWMKELWEKNMHFTAFLKMTSQGDCMTWPEEFKSHWEEKLESA</sequence>
<dbReference type="SUPFAM" id="SSF54452">
    <property type="entry name" value="MHC antigen-recognition domain"/>
    <property type="match status" value="1"/>
</dbReference>
<protein>
    <recommendedName>
        <fullName evidence="4">MHC class I-like antigen recognition-like domain-containing protein</fullName>
    </recommendedName>
</protein>
<dbReference type="AlphaFoldDB" id="A0AAW0HL93"/>
<evidence type="ECO:0008006" key="4">
    <source>
        <dbReference type="Google" id="ProtNLM"/>
    </source>
</evidence>
<reference evidence="2 3" key="1">
    <citation type="journal article" date="2023" name="bioRxiv">
        <title>Conserved and derived expression patterns and positive selection on dental genes reveal complex evolutionary context of ever-growing rodent molars.</title>
        <authorList>
            <person name="Calamari Z.T."/>
            <person name="Song A."/>
            <person name="Cohen E."/>
            <person name="Akter M."/>
            <person name="Roy R.D."/>
            <person name="Hallikas O."/>
            <person name="Christensen M.M."/>
            <person name="Li P."/>
            <person name="Marangoni P."/>
            <person name="Jernvall J."/>
            <person name="Klein O.D."/>
        </authorList>
    </citation>
    <scope>NUCLEOTIDE SEQUENCE [LARGE SCALE GENOMIC DNA]</scope>
    <source>
        <strain evidence="2">V071</strain>
    </source>
</reference>
<dbReference type="InterPro" id="IPR050208">
    <property type="entry name" value="MHC_class-I_related"/>
</dbReference>
<evidence type="ECO:0000256" key="1">
    <source>
        <dbReference type="ARBA" id="ARBA00023180"/>
    </source>
</evidence>
<feature type="non-terminal residue" evidence="2">
    <location>
        <position position="168"/>
    </location>
</feature>
<accession>A0AAW0HL93</accession>
<organism evidence="2 3">
    <name type="scientific">Myodes glareolus</name>
    <name type="common">Bank vole</name>
    <name type="synonym">Clethrionomys glareolus</name>
    <dbReference type="NCBI Taxonomy" id="447135"/>
    <lineage>
        <taxon>Eukaryota</taxon>
        <taxon>Metazoa</taxon>
        <taxon>Chordata</taxon>
        <taxon>Craniata</taxon>
        <taxon>Vertebrata</taxon>
        <taxon>Euteleostomi</taxon>
        <taxon>Mammalia</taxon>
        <taxon>Eutheria</taxon>
        <taxon>Euarchontoglires</taxon>
        <taxon>Glires</taxon>
        <taxon>Rodentia</taxon>
        <taxon>Myomorpha</taxon>
        <taxon>Muroidea</taxon>
        <taxon>Cricetidae</taxon>
        <taxon>Arvicolinae</taxon>
        <taxon>Myodes</taxon>
    </lineage>
</organism>
<evidence type="ECO:0000313" key="3">
    <source>
        <dbReference type="Proteomes" id="UP001488838"/>
    </source>
</evidence>
<comment type="caution">
    <text evidence="2">The sequence shown here is derived from an EMBL/GenBank/DDBJ whole genome shotgun (WGS) entry which is preliminary data.</text>
</comment>
<proteinExistence type="predicted"/>
<keyword evidence="3" id="KW-1185">Reference proteome</keyword>
<dbReference type="EMBL" id="JBBHLL010000414">
    <property type="protein sequence ID" value="KAK7803523.1"/>
    <property type="molecule type" value="Genomic_DNA"/>
</dbReference>
<dbReference type="GO" id="GO:0002486">
    <property type="term" value="P:antigen processing and presentation of endogenous peptide antigen via MHC class I via ER pathway, TAP-independent"/>
    <property type="evidence" value="ECO:0007669"/>
    <property type="project" value="TreeGrafter"/>
</dbReference>